<dbReference type="GO" id="GO:0019645">
    <property type="term" value="P:anaerobic electron transport chain"/>
    <property type="evidence" value="ECO:0007669"/>
    <property type="project" value="TreeGrafter"/>
</dbReference>
<organism evidence="11 12">
    <name type="scientific">Berryella wangjianweii</name>
    <dbReference type="NCBI Taxonomy" id="2734634"/>
    <lineage>
        <taxon>Bacteria</taxon>
        <taxon>Bacillati</taxon>
        <taxon>Actinomycetota</taxon>
        <taxon>Coriobacteriia</taxon>
        <taxon>Eggerthellales</taxon>
        <taxon>Eggerthellaceae</taxon>
        <taxon>Berryella</taxon>
    </lineage>
</organism>
<keyword evidence="4" id="KW-0349">Heme</keyword>
<reference evidence="12" key="1">
    <citation type="submission" date="2020-05" db="EMBL/GenBank/DDBJ databases">
        <title>Novel species in genus Nocardioides.</title>
        <authorList>
            <person name="Zhang G."/>
        </authorList>
    </citation>
    <scope>NUCLEOTIDE SEQUENCE [LARGE SCALE GENOMIC DNA]</scope>
    <source>
        <strain evidence="12">zg-1050</strain>
    </source>
</reference>
<dbReference type="GO" id="GO:0030288">
    <property type="term" value="C:outer membrane-bounded periplasmic space"/>
    <property type="evidence" value="ECO:0007669"/>
    <property type="project" value="TreeGrafter"/>
</dbReference>
<dbReference type="GO" id="GO:0020037">
    <property type="term" value="F:heme binding"/>
    <property type="evidence" value="ECO:0007669"/>
    <property type="project" value="TreeGrafter"/>
</dbReference>
<evidence type="ECO:0000256" key="6">
    <source>
        <dbReference type="ARBA" id="ARBA00022729"/>
    </source>
</evidence>
<name>A0A6M8J9E3_9ACTN</name>
<keyword evidence="8" id="KW-0560">Oxidoreductase</keyword>
<dbReference type="InterPro" id="IPR003321">
    <property type="entry name" value="Cyt_c552"/>
</dbReference>
<dbReference type="SUPFAM" id="SSF48695">
    <property type="entry name" value="Multiheme cytochromes"/>
    <property type="match status" value="1"/>
</dbReference>
<evidence type="ECO:0000256" key="2">
    <source>
        <dbReference type="ARBA" id="ARBA00009288"/>
    </source>
</evidence>
<dbReference type="EMBL" id="CP053716">
    <property type="protein sequence ID" value="QKF07959.1"/>
    <property type="molecule type" value="Genomic_DNA"/>
</dbReference>
<accession>A0A6M8J9E3</accession>
<evidence type="ECO:0000256" key="5">
    <source>
        <dbReference type="ARBA" id="ARBA00022723"/>
    </source>
</evidence>
<protein>
    <recommendedName>
        <fullName evidence="3">nitrite reductase (cytochrome; ammonia-forming)</fullName>
        <ecNumber evidence="3">1.7.2.2</ecNumber>
    </recommendedName>
</protein>
<dbReference type="CDD" id="cd00548">
    <property type="entry name" value="NrfA-like"/>
    <property type="match status" value="1"/>
</dbReference>
<comment type="similarity">
    <text evidence="2">Belongs to the cytochrome c-552 family.</text>
</comment>
<evidence type="ECO:0000256" key="7">
    <source>
        <dbReference type="ARBA" id="ARBA00022837"/>
    </source>
</evidence>
<keyword evidence="7" id="KW-0106">Calcium</keyword>
<dbReference type="GO" id="GO:0042279">
    <property type="term" value="F:nitrite reductase (cytochrome, ammonia-forming) activity"/>
    <property type="evidence" value="ECO:0007669"/>
    <property type="project" value="UniProtKB-EC"/>
</dbReference>
<dbReference type="PANTHER" id="PTHR30633:SF0">
    <property type="entry name" value="CYTOCHROME C-552"/>
    <property type="match status" value="1"/>
</dbReference>
<comment type="subcellular location">
    <subcellularLocation>
        <location evidence="1">Cell envelope</location>
    </subcellularLocation>
</comment>
<evidence type="ECO:0000256" key="4">
    <source>
        <dbReference type="ARBA" id="ARBA00022617"/>
    </source>
</evidence>
<evidence type="ECO:0000256" key="10">
    <source>
        <dbReference type="ARBA" id="ARBA00049131"/>
    </source>
</evidence>
<dbReference type="Proteomes" id="UP000503297">
    <property type="component" value="Chromosome"/>
</dbReference>
<dbReference type="PANTHER" id="PTHR30633">
    <property type="entry name" value="CYTOCHROME C-552 RESPIRATORY NITRITE REDUCTASE"/>
    <property type="match status" value="1"/>
</dbReference>
<evidence type="ECO:0000256" key="8">
    <source>
        <dbReference type="ARBA" id="ARBA00023002"/>
    </source>
</evidence>
<dbReference type="Pfam" id="PF02335">
    <property type="entry name" value="Cytochrom_C552"/>
    <property type="match status" value="1"/>
</dbReference>
<keyword evidence="9" id="KW-0408">Iron</keyword>
<comment type="catalytic activity">
    <reaction evidence="10">
        <text>6 Fe(III)-[cytochrome c] + NH4(+) + 2 H2O = 6 Fe(II)-[cytochrome c] + nitrite + 8 H(+)</text>
        <dbReference type="Rhea" id="RHEA:13089"/>
        <dbReference type="Rhea" id="RHEA-COMP:10350"/>
        <dbReference type="Rhea" id="RHEA-COMP:14399"/>
        <dbReference type="ChEBI" id="CHEBI:15377"/>
        <dbReference type="ChEBI" id="CHEBI:15378"/>
        <dbReference type="ChEBI" id="CHEBI:16301"/>
        <dbReference type="ChEBI" id="CHEBI:28938"/>
        <dbReference type="ChEBI" id="CHEBI:29033"/>
        <dbReference type="ChEBI" id="CHEBI:29034"/>
        <dbReference type="EC" id="1.7.2.2"/>
    </reaction>
</comment>
<dbReference type="KEGG" id="bwa:HLV38_00915"/>
<evidence type="ECO:0000256" key="9">
    <source>
        <dbReference type="ARBA" id="ARBA00023004"/>
    </source>
</evidence>
<evidence type="ECO:0000256" key="3">
    <source>
        <dbReference type="ARBA" id="ARBA00011887"/>
    </source>
</evidence>
<sequence length="434" mass="49302">MVVVGVWGCAPKPNPGNPTPKAESPSYVPEKNSFGLVSSEAWKDLYPNQYNSMQENNKNKWPEVNLNEHYPEMVTLGKGYGYAKFFTEAGGHTYSMYSVVNNGRISEKSKAQCLACKTPDIHKLVEEQGPDAWKLPFHETAAKCEDGISCSFCHQDEDPSQLGIIRKDWVRALGPNIDKRTTSSEVCGQCHCDYSMNPETGEPQSPYDDVTKMTPEESLKWYDEHGFADWVYPETGAKMIAVRHSEFEYVYGGEGNHMAKLGYDCADCHMPTQVDSEGKAYHSHFWQSPLENDELIKNDCSKCHKDLKAEMKAIQEEVDGRTHQIGMRAACFVQNFVKAVRDNSLNDEQLERLRTIQREATLYWNSAYAENSEGAHNKALYNHVLDLAEQLLDEADQILGVASTAEGFVSEYDPEKDYKFMMTAEEYYEKYNQR</sequence>
<dbReference type="AlphaFoldDB" id="A0A6M8J9E3"/>
<evidence type="ECO:0000256" key="1">
    <source>
        <dbReference type="ARBA" id="ARBA00004196"/>
    </source>
</evidence>
<keyword evidence="6" id="KW-0732">Signal</keyword>
<dbReference type="InterPro" id="IPR036280">
    <property type="entry name" value="Multihaem_cyt_sf"/>
</dbReference>
<evidence type="ECO:0000313" key="12">
    <source>
        <dbReference type="Proteomes" id="UP000503297"/>
    </source>
</evidence>
<dbReference type="GO" id="GO:0046872">
    <property type="term" value="F:metal ion binding"/>
    <property type="evidence" value="ECO:0007669"/>
    <property type="project" value="UniProtKB-KW"/>
</dbReference>
<keyword evidence="5" id="KW-0479">Metal-binding</keyword>
<gene>
    <name evidence="11" type="ORF">HLV38_00915</name>
</gene>
<keyword evidence="12" id="KW-1185">Reference proteome</keyword>
<proteinExistence type="inferred from homology"/>
<dbReference type="Gene3D" id="1.10.1130.10">
    <property type="entry name" value="Flavocytochrome C3, Chain A"/>
    <property type="match status" value="1"/>
</dbReference>
<evidence type="ECO:0000313" key="11">
    <source>
        <dbReference type="EMBL" id="QKF07959.1"/>
    </source>
</evidence>
<dbReference type="EC" id="1.7.2.2" evidence="3"/>